<keyword evidence="2" id="KW-0238">DNA-binding</keyword>
<evidence type="ECO:0000313" key="7">
    <source>
        <dbReference type="EMBL" id="KII83164.1"/>
    </source>
</evidence>
<evidence type="ECO:0000256" key="1">
    <source>
        <dbReference type="ARBA" id="ARBA00005446"/>
    </source>
</evidence>
<organism evidence="7 8">
    <name type="scientific">Plicaturopsis crispa FD-325 SS-3</name>
    <dbReference type="NCBI Taxonomy" id="944288"/>
    <lineage>
        <taxon>Eukaryota</taxon>
        <taxon>Fungi</taxon>
        <taxon>Dikarya</taxon>
        <taxon>Basidiomycota</taxon>
        <taxon>Agaricomycotina</taxon>
        <taxon>Agaricomycetes</taxon>
        <taxon>Agaricomycetidae</taxon>
        <taxon>Amylocorticiales</taxon>
        <taxon>Amylocorticiaceae</taxon>
        <taxon>Plicatura</taxon>
        <taxon>Plicaturopsis crispa</taxon>
    </lineage>
</organism>
<feature type="non-terminal residue" evidence="7">
    <location>
        <position position="1"/>
    </location>
</feature>
<evidence type="ECO:0000256" key="5">
    <source>
        <dbReference type="ARBA" id="ARBA00034808"/>
    </source>
</evidence>
<comment type="catalytic activity">
    <reaction evidence="4">
        <text>Couples ATP hydrolysis with the unwinding of duplex DNA by translocating in the 3'-5' direction.</text>
        <dbReference type="EC" id="5.6.2.4"/>
    </reaction>
</comment>
<dbReference type="GO" id="GO:0005737">
    <property type="term" value="C:cytoplasm"/>
    <property type="evidence" value="ECO:0007669"/>
    <property type="project" value="TreeGrafter"/>
</dbReference>
<name>A0A0C9T1U9_PLICR</name>
<dbReference type="SMART" id="SM00487">
    <property type="entry name" value="DEXDc"/>
    <property type="match status" value="1"/>
</dbReference>
<dbReference type="Proteomes" id="UP000053263">
    <property type="component" value="Unassembled WGS sequence"/>
</dbReference>
<sequence>TAETFKFSSPEGWTLCRDILKKSLPYEPHDYQIDGITKALDGVDVLAVTATGSGKSGYIYMLMLVFPKNAAAVVVCPTTSLEEDLVSEAKIRSVGLTAVAITRNTLNDAQSRGENLWAQAESNTTVILVTPEMLTSKGFEQLLRQKKFTERALAIIVDEAHLMNSWGVGFRPSFLEVGNMRARFPSRVVLLALTATMRTGLPTTFICQFLGLREGHFHLIR</sequence>
<dbReference type="GO" id="GO:0009378">
    <property type="term" value="F:four-way junction helicase activity"/>
    <property type="evidence" value="ECO:0007669"/>
    <property type="project" value="TreeGrafter"/>
</dbReference>
<dbReference type="EC" id="5.6.2.4" evidence="5"/>
<dbReference type="GO" id="GO:0003677">
    <property type="term" value="F:DNA binding"/>
    <property type="evidence" value="ECO:0007669"/>
    <property type="project" value="UniProtKB-KW"/>
</dbReference>
<keyword evidence="8" id="KW-1185">Reference proteome</keyword>
<evidence type="ECO:0000259" key="6">
    <source>
        <dbReference type="PROSITE" id="PS51192"/>
    </source>
</evidence>
<dbReference type="Gene3D" id="3.40.50.300">
    <property type="entry name" value="P-loop containing nucleotide triphosphate hydrolases"/>
    <property type="match status" value="1"/>
</dbReference>
<dbReference type="PANTHER" id="PTHR13710:SF105">
    <property type="entry name" value="ATP-DEPENDENT DNA HELICASE Q1"/>
    <property type="match status" value="1"/>
</dbReference>
<keyword evidence="3" id="KW-0413">Isomerase</keyword>
<evidence type="ECO:0000313" key="8">
    <source>
        <dbReference type="Proteomes" id="UP000053263"/>
    </source>
</evidence>
<dbReference type="EMBL" id="KN832581">
    <property type="protein sequence ID" value="KII83164.1"/>
    <property type="molecule type" value="Genomic_DNA"/>
</dbReference>
<dbReference type="InterPro" id="IPR027417">
    <property type="entry name" value="P-loop_NTPase"/>
</dbReference>
<dbReference type="Pfam" id="PF00270">
    <property type="entry name" value="DEAD"/>
    <property type="match status" value="1"/>
</dbReference>
<comment type="similarity">
    <text evidence="1">Belongs to the helicase family. RecQ subfamily.</text>
</comment>
<dbReference type="HOGENOM" id="CLU_010294_0_0_1"/>
<evidence type="ECO:0000256" key="2">
    <source>
        <dbReference type="ARBA" id="ARBA00023125"/>
    </source>
</evidence>
<protein>
    <recommendedName>
        <fullName evidence="5">DNA 3'-5' helicase</fullName>
        <ecNumber evidence="5">5.6.2.4</ecNumber>
    </recommendedName>
</protein>
<gene>
    <name evidence="7" type="ORF">PLICRDRAFT_119769</name>
</gene>
<accession>A0A0C9T1U9</accession>
<dbReference type="InterPro" id="IPR014001">
    <property type="entry name" value="Helicase_ATP-bd"/>
</dbReference>
<dbReference type="GO" id="GO:0000724">
    <property type="term" value="P:double-strand break repair via homologous recombination"/>
    <property type="evidence" value="ECO:0007669"/>
    <property type="project" value="TreeGrafter"/>
</dbReference>
<evidence type="ECO:0000256" key="3">
    <source>
        <dbReference type="ARBA" id="ARBA00023235"/>
    </source>
</evidence>
<dbReference type="PROSITE" id="PS51192">
    <property type="entry name" value="HELICASE_ATP_BIND_1"/>
    <property type="match status" value="1"/>
</dbReference>
<dbReference type="PANTHER" id="PTHR13710">
    <property type="entry name" value="DNA HELICASE RECQ FAMILY MEMBER"/>
    <property type="match status" value="1"/>
</dbReference>
<dbReference type="SUPFAM" id="SSF52540">
    <property type="entry name" value="P-loop containing nucleoside triphosphate hydrolases"/>
    <property type="match status" value="1"/>
</dbReference>
<proteinExistence type="inferred from homology"/>
<feature type="domain" description="Helicase ATP-binding" evidence="6">
    <location>
        <begin position="36"/>
        <end position="215"/>
    </location>
</feature>
<dbReference type="GO" id="GO:0005524">
    <property type="term" value="F:ATP binding"/>
    <property type="evidence" value="ECO:0007669"/>
    <property type="project" value="InterPro"/>
</dbReference>
<dbReference type="OrthoDB" id="3269685at2759"/>
<dbReference type="InterPro" id="IPR011545">
    <property type="entry name" value="DEAD/DEAH_box_helicase_dom"/>
</dbReference>
<evidence type="ECO:0000256" key="4">
    <source>
        <dbReference type="ARBA" id="ARBA00034617"/>
    </source>
</evidence>
<dbReference type="GO" id="GO:0043138">
    <property type="term" value="F:3'-5' DNA helicase activity"/>
    <property type="evidence" value="ECO:0007669"/>
    <property type="project" value="UniProtKB-EC"/>
</dbReference>
<dbReference type="GO" id="GO:0005694">
    <property type="term" value="C:chromosome"/>
    <property type="evidence" value="ECO:0007669"/>
    <property type="project" value="TreeGrafter"/>
</dbReference>
<reference evidence="7 8" key="1">
    <citation type="submission" date="2014-06" db="EMBL/GenBank/DDBJ databases">
        <title>Evolutionary Origins and Diversification of the Mycorrhizal Mutualists.</title>
        <authorList>
            <consortium name="DOE Joint Genome Institute"/>
            <consortium name="Mycorrhizal Genomics Consortium"/>
            <person name="Kohler A."/>
            <person name="Kuo A."/>
            <person name="Nagy L.G."/>
            <person name="Floudas D."/>
            <person name="Copeland A."/>
            <person name="Barry K.W."/>
            <person name="Cichocki N."/>
            <person name="Veneault-Fourrey C."/>
            <person name="LaButti K."/>
            <person name="Lindquist E.A."/>
            <person name="Lipzen A."/>
            <person name="Lundell T."/>
            <person name="Morin E."/>
            <person name="Murat C."/>
            <person name="Riley R."/>
            <person name="Ohm R."/>
            <person name="Sun H."/>
            <person name="Tunlid A."/>
            <person name="Henrissat B."/>
            <person name="Grigoriev I.V."/>
            <person name="Hibbett D.S."/>
            <person name="Martin F."/>
        </authorList>
    </citation>
    <scope>NUCLEOTIDE SEQUENCE [LARGE SCALE GENOMIC DNA]</scope>
    <source>
        <strain evidence="7 8">FD-325 SS-3</strain>
    </source>
</reference>
<dbReference type="AlphaFoldDB" id="A0A0C9T1U9"/>